<comment type="catalytic activity">
    <reaction evidence="13 14">
        <text>a very-long-chain (3R)-3-hydroxyacyl-CoA = a very-long-chain (2E)-enoyl-CoA + H2O</text>
        <dbReference type="Rhea" id="RHEA:45812"/>
        <dbReference type="ChEBI" id="CHEBI:15377"/>
        <dbReference type="ChEBI" id="CHEBI:83728"/>
        <dbReference type="ChEBI" id="CHEBI:85440"/>
        <dbReference type="EC" id="4.2.1.134"/>
    </reaction>
</comment>
<evidence type="ECO:0000256" key="14">
    <source>
        <dbReference type="RuleBase" id="RU363109"/>
    </source>
</evidence>
<feature type="transmembrane region" description="Helical" evidence="14">
    <location>
        <begin position="218"/>
        <end position="240"/>
    </location>
</feature>
<dbReference type="Proteomes" id="UP000472372">
    <property type="component" value="Chromosome 3"/>
</dbReference>
<protein>
    <recommendedName>
        <fullName evidence="4 14">Very-long-chain (3R)-3-hydroxyacyl-CoA dehydratase</fullName>
        <ecNumber evidence="4 14">4.2.1.134</ecNumber>
    </recommendedName>
</protein>
<dbReference type="GO" id="GO:0030148">
    <property type="term" value="P:sphingolipid biosynthetic process"/>
    <property type="evidence" value="ECO:0007669"/>
    <property type="project" value="TreeGrafter"/>
</dbReference>
<keyword evidence="14" id="KW-0256">Endoplasmic reticulum</keyword>
<dbReference type="Pfam" id="PF04387">
    <property type="entry name" value="PTPLA"/>
    <property type="match status" value="1"/>
</dbReference>
<keyword evidence="11 14" id="KW-0275">Fatty acid biosynthesis</keyword>
<dbReference type="EMBL" id="HG992979">
    <property type="protein sequence ID" value="CAE7020280.1"/>
    <property type="molecule type" value="Genomic_DNA"/>
</dbReference>
<evidence type="ECO:0000313" key="17">
    <source>
        <dbReference type="Proteomes" id="UP000472372"/>
    </source>
</evidence>
<evidence type="ECO:0000256" key="13">
    <source>
        <dbReference type="ARBA" id="ARBA00036671"/>
    </source>
</evidence>
<evidence type="ECO:0000256" key="10">
    <source>
        <dbReference type="ARBA" id="ARBA00023136"/>
    </source>
</evidence>
<dbReference type="UniPathway" id="UPA00094"/>
<feature type="transmembrane region" description="Helical" evidence="14">
    <location>
        <begin position="188"/>
        <end position="206"/>
    </location>
</feature>
<evidence type="ECO:0000313" key="16">
    <source>
        <dbReference type="EMBL" id="CAE7020280.1"/>
    </source>
</evidence>
<keyword evidence="8 14" id="KW-1133">Transmembrane helix</keyword>
<dbReference type="AlphaFoldDB" id="A0A6S6VCQ4"/>
<evidence type="ECO:0000256" key="15">
    <source>
        <dbReference type="SAM" id="MobiDB-lite"/>
    </source>
</evidence>
<evidence type="ECO:0000256" key="1">
    <source>
        <dbReference type="ARBA" id="ARBA00004141"/>
    </source>
</evidence>
<evidence type="ECO:0000256" key="12">
    <source>
        <dbReference type="ARBA" id="ARBA00023239"/>
    </source>
</evidence>
<keyword evidence="7 14" id="KW-0276">Fatty acid metabolism</keyword>
<evidence type="ECO:0000256" key="5">
    <source>
        <dbReference type="ARBA" id="ARBA00022516"/>
    </source>
</evidence>
<sequence length="252" mass="27821">MSTKSKTAQAAAPNDQRPAKQPSGVKNAYLLAYNALSAALWTGVLAQTLTVGGQEILNAQKAGSFFGSADWFTATKNGLASGKVYDNLEVYTRMVQTLAGMEVLHSLFGIVRAPLLTTLMQIASRYLLVHLVASPLAFPTSTRHSPAYSTMLLAWSVTEVIRYSYFVFSLSGVGVPTLWTWLRYNTFLVLYPLGIASECWLVYSAIPLAKERNEAFGYAFWTILAVYVPGSYILFSHMLAQRRKIARQSRKA</sequence>
<evidence type="ECO:0000256" key="8">
    <source>
        <dbReference type="ARBA" id="ARBA00022989"/>
    </source>
</evidence>
<dbReference type="EC" id="4.2.1.134" evidence="4 14"/>
<keyword evidence="12 14" id="KW-0456">Lyase</keyword>
<name>A0A6S6VCQ4_9PLEO</name>
<keyword evidence="6 14" id="KW-0812">Transmembrane</keyword>
<accession>A0A6S6VCQ4</accession>
<dbReference type="PANTHER" id="PTHR11035:SF3">
    <property type="entry name" value="VERY-LONG-CHAIN (3R)-3-HYDROXYACYL-COA DEHYDRATASE"/>
    <property type="match status" value="1"/>
</dbReference>
<evidence type="ECO:0000256" key="11">
    <source>
        <dbReference type="ARBA" id="ARBA00023160"/>
    </source>
</evidence>
<keyword evidence="5 14" id="KW-0444">Lipid biosynthesis</keyword>
<evidence type="ECO:0000256" key="4">
    <source>
        <dbReference type="ARBA" id="ARBA00013122"/>
    </source>
</evidence>
<feature type="region of interest" description="Disordered" evidence="15">
    <location>
        <begin position="1"/>
        <end position="22"/>
    </location>
</feature>
<evidence type="ECO:0000256" key="2">
    <source>
        <dbReference type="ARBA" id="ARBA00005194"/>
    </source>
</evidence>
<dbReference type="GO" id="GO:0102158">
    <property type="term" value="F:very-long-chain (3R)-3-hydroxyacyl-CoA dehydratase activity"/>
    <property type="evidence" value="ECO:0007669"/>
    <property type="project" value="UniProtKB-EC"/>
</dbReference>
<gene>
    <name evidence="16" type="ORF">PTTW11_03038</name>
</gene>
<comment type="similarity">
    <text evidence="3 14">Belongs to the very long-chain fatty acids dehydratase HACD family.</text>
</comment>
<keyword evidence="9 14" id="KW-0443">Lipid metabolism</keyword>
<reference evidence="16" key="1">
    <citation type="submission" date="2021-02" db="EMBL/GenBank/DDBJ databases">
        <authorList>
            <person name="Syme A R."/>
            <person name="Syme A R."/>
            <person name="Moolhuijzen P."/>
        </authorList>
    </citation>
    <scope>NUCLEOTIDE SEQUENCE</scope>
    <source>
        <strain evidence="16">W1-1</strain>
    </source>
</reference>
<dbReference type="GO" id="GO:0030497">
    <property type="term" value="P:fatty acid elongation"/>
    <property type="evidence" value="ECO:0007669"/>
    <property type="project" value="TreeGrafter"/>
</dbReference>
<evidence type="ECO:0000256" key="9">
    <source>
        <dbReference type="ARBA" id="ARBA00023098"/>
    </source>
</evidence>
<keyword evidence="10 14" id="KW-0472">Membrane</keyword>
<comment type="pathway">
    <text evidence="2 14">Lipid metabolism; fatty acid biosynthesis.</text>
</comment>
<comment type="subcellular location">
    <subcellularLocation>
        <location evidence="14">Endoplasmic reticulum membrane</location>
        <topology evidence="14">Multi-pass membrane protein</topology>
    </subcellularLocation>
    <subcellularLocation>
        <location evidence="1">Membrane</location>
        <topology evidence="1">Multi-pass membrane protein</topology>
    </subcellularLocation>
</comment>
<evidence type="ECO:0000256" key="3">
    <source>
        <dbReference type="ARBA" id="ARBA00007811"/>
    </source>
</evidence>
<proteinExistence type="inferred from homology"/>
<dbReference type="GO" id="GO:0005789">
    <property type="term" value="C:endoplasmic reticulum membrane"/>
    <property type="evidence" value="ECO:0007669"/>
    <property type="project" value="UniProtKB-SubCell"/>
</dbReference>
<dbReference type="PANTHER" id="PTHR11035">
    <property type="entry name" value="VERY-LONG-CHAIN (3R)-3-HYDROXYACYL-COA DEHYDRATASE"/>
    <property type="match status" value="1"/>
</dbReference>
<dbReference type="InterPro" id="IPR007482">
    <property type="entry name" value="Tyr_Pase-like_PTPLA"/>
</dbReference>
<dbReference type="GO" id="GO:0042761">
    <property type="term" value="P:very long-chain fatty acid biosynthetic process"/>
    <property type="evidence" value="ECO:0007669"/>
    <property type="project" value="TreeGrafter"/>
</dbReference>
<evidence type="ECO:0000256" key="6">
    <source>
        <dbReference type="ARBA" id="ARBA00022692"/>
    </source>
</evidence>
<evidence type="ECO:0000256" key="7">
    <source>
        <dbReference type="ARBA" id="ARBA00022832"/>
    </source>
</evidence>
<feature type="transmembrane region" description="Helical" evidence="14">
    <location>
        <begin position="160"/>
        <end position="181"/>
    </location>
</feature>
<organism evidence="16 17">
    <name type="scientific">Pyrenophora teres f. teres</name>
    <dbReference type="NCBI Taxonomy" id="97479"/>
    <lineage>
        <taxon>Eukaryota</taxon>
        <taxon>Fungi</taxon>
        <taxon>Dikarya</taxon>
        <taxon>Ascomycota</taxon>
        <taxon>Pezizomycotina</taxon>
        <taxon>Dothideomycetes</taxon>
        <taxon>Pleosporomycetidae</taxon>
        <taxon>Pleosporales</taxon>
        <taxon>Pleosporineae</taxon>
        <taxon>Pleosporaceae</taxon>
        <taxon>Pyrenophora</taxon>
    </lineage>
</organism>
<comment type="caution">
    <text evidence="14">Lacks conserved residue(s) required for the propagation of feature annotation.</text>
</comment>
<comment type="function">
    <text evidence="14">Catalyzes the third of the four reactions of the long-chain fatty acids elongation cycle. This endoplasmic reticulum-bound enzymatic process, allows the addition of two carbons to the chain of long- and very long-chain fatty acids/VLCFAs per cycle. This enzyme catalyzes the dehydration of the 3-hydroxyacyl-CoA intermediate into trans-2,3-enoyl-CoA, within each cycle of fatty acid elongation. Thereby, it participates to the production of VLCFAs of different chain lengths that are involved in multiple biological processes as precursors of membrane lipids and lipid mediators.</text>
</comment>